<feature type="compositionally biased region" description="Low complexity" evidence="9">
    <location>
        <begin position="1"/>
        <end position="17"/>
    </location>
</feature>
<dbReference type="NCBIfam" id="TIGR00587">
    <property type="entry name" value="nfo"/>
    <property type="match status" value="1"/>
</dbReference>
<dbReference type="InterPro" id="IPR001719">
    <property type="entry name" value="AP_endonuc_2"/>
</dbReference>
<dbReference type="GO" id="GO:0005634">
    <property type="term" value="C:nucleus"/>
    <property type="evidence" value="ECO:0007669"/>
    <property type="project" value="TreeGrafter"/>
</dbReference>
<feature type="region of interest" description="Disordered" evidence="9">
    <location>
        <begin position="1"/>
        <end position="53"/>
    </location>
</feature>
<dbReference type="GO" id="GO:0006284">
    <property type="term" value="P:base-excision repair"/>
    <property type="evidence" value="ECO:0007669"/>
    <property type="project" value="TreeGrafter"/>
</dbReference>
<protein>
    <recommendedName>
        <fullName evidence="3">Apurinic-apyrimidinic endonuclease 1</fullName>
    </recommendedName>
</protein>
<dbReference type="GO" id="GO:0008081">
    <property type="term" value="F:phosphoric diester hydrolase activity"/>
    <property type="evidence" value="ECO:0007669"/>
    <property type="project" value="TreeGrafter"/>
</dbReference>
<evidence type="ECO:0000256" key="2">
    <source>
        <dbReference type="ARBA" id="ARBA00005340"/>
    </source>
</evidence>
<feature type="region of interest" description="Disordered" evidence="9">
    <location>
        <begin position="526"/>
        <end position="578"/>
    </location>
</feature>
<evidence type="ECO:0000256" key="3">
    <source>
        <dbReference type="ARBA" id="ARBA00021759"/>
    </source>
</evidence>
<dbReference type="SMART" id="SM00518">
    <property type="entry name" value="AP2Ec"/>
    <property type="match status" value="1"/>
</dbReference>
<reference evidence="11 12" key="1">
    <citation type="submission" date="2023-11" db="EMBL/GenBank/DDBJ databases">
        <title>An acidophilic fungus is an integral part of prey digestion in a carnivorous sundew plant.</title>
        <authorList>
            <person name="Tsai I.J."/>
        </authorList>
    </citation>
    <scope>NUCLEOTIDE SEQUENCE [LARGE SCALE GENOMIC DNA]</scope>
    <source>
        <strain evidence="11">169a</strain>
    </source>
</reference>
<comment type="similarity">
    <text evidence="2">Belongs to the AP endonuclease 2 family.</text>
</comment>
<dbReference type="GO" id="GO:0005739">
    <property type="term" value="C:mitochondrion"/>
    <property type="evidence" value="ECO:0007669"/>
    <property type="project" value="TreeGrafter"/>
</dbReference>
<proteinExistence type="inferred from homology"/>
<feature type="compositionally biased region" description="Acidic residues" evidence="9">
    <location>
        <begin position="569"/>
        <end position="578"/>
    </location>
</feature>
<dbReference type="PROSITE" id="PS51432">
    <property type="entry name" value="AP_NUCLEASE_F2_4"/>
    <property type="match status" value="1"/>
</dbReference>
<sequence>MAPSVSRSRTRSSLPSSQTIKEEPHSANSDKPSTKKRKLSKGKPSLDHSWVEELPESLRNRSRELFELSNPITLEQDEYDQIWPHFSQIWTTEESSTPKRGSMHSALRYQCLLSPQKLLGLRKAFGASVDGPTNITMVKRGKKGSLRYEFSTSAKEGAVAASKTTKSKAATVKGDSKKALNVEVEVEEKAKPTRKRKTPAEKEAEAEPLAARTQGHPLYIGAHISSAGGVQNSVANSVHIGANAFALFLKSQRKWANPPLAADACSGFHDNCKKLSYDQSKHVVPHGSYLVNLAHTDVDRTEQAYAAFLDDLQRCEKLGITLYNFHPGNSVGGDRAKAIAHIAKSLNRAHKATSTVVTLLENMAAGGNVIGSTFEDLRDIIALIEDKSRVGVCIDTCHAFAGGYDLRTPEAFKHTMDEFERIVGFKYLRAMHLNDSKAPFSSHRDLHANIGTGFIGLRGFHCVVNEPRFAGLPLVLETPLTVVDDNGEVIKDEKSKEKEDKGIWAREIKLLESLVGMDTESEEYLDAEMRLSKRGEPERKRLMEQHERKVAKDKNSKPKKGKKRKVSDSDEEDDEDDE</sequence>
<evidence type="ECO:0000313" key="12">
    <source>
        <dbReference type="Proteomes" id="UP001303373"/>
    </source>
</evidence>
<keyword evidence="6" id="KW-0378">Hydrolase</keyword>
<evidence type="ECO:0000256" key="9">
    <source>
        <dbReference type="SAM" id="MobiDB-lite"/>
    </source>
</evidence>
<feature type="region of interest" description="Disordered" evidence="9">
    <location>
        <begin position="186"/>
        <end position="209"/>
    </location>
</feature>
<keyword evidence="8" id="KW-0234">DNA repair</keyword>
<dbReference type="GO" id="GO:0003677">
    <property type="term" value="F:DNA binding"/>
    <property type="evidence" value="ECO:0007669"/>
    <property type="project" value="InterPro"/>
</dbReference>
<dbReference type="InterPro" id="IPR036237">
    <property type="entry name" value="Xyl_isomerase-like_sf"/>
</dbReference>
<dbReference type="PANTHER" id="PTHR21445">
    <property type="entry name" value="ENDONUCLEASE IV ENDODEOXYRIBONUCLEASE IV"/>
    <property type="match status" value="1"/>
</dbReference>
<comment type="cofactor">
    <cofactor evidence="1">
        <name>Zn(2+)</name>
        <dbReference type="ChEBI" id="CHEBI:29105"/>
    </cofactor>
</comment>
<feature type="compositionally biased region" description="Basic and acidic residues" evidence="9">
    <location>
        <begin position="44"/>
        <end position="53"/>
    </location>
</feature>
<dbReference type="AlphaFoldDB" id="A0AAQ3R990"/>
<dbReference type="EMBL" id="CP138583">
    <property type="protein sequence ID" value="WPH00346.1"/>
    <property type="molecule type" value="Genomic_DNA"/>
</dbReference>
<evidence type="ECO:0000256" key="4">
    <source>
        <dbReference type="ARBA" id="ARBA00022723"/>
    </source>
</evidence>
<dbReference type="InterPro" id="IPR018246">
    <property type="entry name" value="AP_endonuc_F2_Zn_BS"/>
</dbReference>
<dbReference type="InterPro" id="IPR013022">
    <property type="entry name" value="Xyl_isomerase-like_TIM-brl"/>
</dbReference>
<dbReference type="PANTHER" id="PTHR21445:SF0">
    <property type="entry name" value="APURINIC-APYRIMIDINIC ENDONUCLEASE"/>
    <property type="match status" value="1"/>
</dbReference>
<evidence type="ECO:0000256" key="1">
    <source>
        <dbReference type="ARBA" id="ARBA00001947"/>
    </source>
</evidence>
<keyword evidence="11" id="KW-0540">Nuclease</keyword>
<accession>A0AAQ3R990</accession>
<dbReference type="Pfam" id="PF01261">
    <property type="entry name" value="AP_endonuc_2"/>
    <property type="match status" value="1"/>
</dbReference>
<dbReference type="Gene3D" id="3.20.20.150">
    <property type="entry name" value="Divalent-metal-dependent TIM barrel enzymes"/>
    <property type="match status" value="1"/>
</dbReference>
<evidence type="ECO:0000256" key="8">
    <source>
        <dbReference type="ARBA" id="ARBA00023204"/>
    </source>
</evidence>
<feature type="compositionally biased region" description="Basic and acidic residues" evidence="9">
    <location>
        <begin position="527"/>
        <end position="556"/>
    </location>
</feature>
<dbReference type="PROSITE" id="PS00730">
    <property type="entry name" value="AP_NUCLEASE_F2_2"/>
    <property type="match status" value="1"/>
</dbReference>
<dbReference type="GO" id="GO:0008270">
    <property type="term" value="F:zinc ion binding"/>
    <property type="evidence" value="ECO:0007669"/>
    <property type="project" value="InterPro"/>
</dbReference>
<keyword evidence="12" id="KW-1185">Reference proteome</keyword>
<evidence type="ECO:0000256" key="6">
    <source>
        <dbReference type="ARBA" id="ARBA00022801"/>
    </source>
</evidence>
<dbReference type="CDD" id="cd00019">
    <property type="entry name" value="AP2Ec"/>
    <property type="match status" value="1"/>
</dbReference>
<dbReference type="NCBIfam" id="NF002199">
    <property type="entry name" value="PRK01060.1-4"/>
    <property type="match status" value="1"/>
</dbReference>
<dbReference type="HAMAP" id="MF_00152">
    <property type="entry name" value="Nfo"/>
    <property type="match status" value="1"/>
</dbReference>
<name>A0AAQ3R990_9PEZI</name>
<keyword evidence="4" id="KW-0479">Metal-binding</keyword>
<evidence type="ECO:0000313" key="11">
    <source>
        <dbReference type="EMBL" id="WPH00346.1"/>
    </source>
</evidence>
<evidence type="ECO:0000256" key="7">
    <source>
        <dbReference type="ARBA" id="ARBA00022833"/>
    </source>
</evidence>
<gene>
    <name evidence="11" type="ORF">R9X50_00317100</name>
</gene>
<dbReference type="SUPFAM" id="SSF51658">
    <property type="entry name" value="Xylose isomerase-like"/>
    <property type="match status" value="1"/>
</dbReference>
<organism evidence="11 12">
    <name type="scientific">Acrodontium crateriforme</name>
    <dbReference type="NCBI Taxonomy" id="150365"/>
    <lineage>
        <taxon>Eukaryota</taxon>
        <taxon>Fungi</taxon>
        <taxon>Dikarya</taxon>
        <taxon>Ascomycota</taxon>
        <taxon>Pezizomycotina</taxon>
        <taxon>Dothideomycetes</taxon>
        <taxon>Dothideomycetidae</taxon>
        <taxon>Mycosphaerellales</taxon>
        <taxon>Teratosphaeriaceae</taxon>
        <taxon>Acrodontium</taxon>
    </lineage>
</organism>
<evidence type="ECO:0000259" key="10">
    <source>
        <dbReference type="Pfam" id="PF01261"/>
    </source>
</evidence>
<evidence type="ECO:0000256" key="5">
    <source>
        <dbReference type="ARBA" id="ARBA00022763"/>
    </source>
</evidence>
<keyword evidence="11" id="KW-0255">Endonuclease</keyword>
<dbReference type="GO" id="GO:0003906">
    <property type="term" value="F:DNA-(apurinic or apyrimidinic site) endonuclease activity"/>
    <property type="evidence" value="ECO:0007669"/>
    <property type="project" value="TreeGrafter"/>
</dbReference>
<keyword evidence="5" id="KW-0227">DNA damage</keyword>
<dbReference type="FunFam" id="3.20.20.150:FF:000001">
    <property type="entry name" value="Probable endonuclease 4"/>
    <property type="match status" value="1"/>
</dbReference>
<keyword evidence="7" id="KW-0862">Zinc</keyword>
<dbReference type="Proteomes" id="UP001303373">
    <property type="component" value="Chromosome 4"/>
</dbReference>
<feature type="domain" description="Xylose isomerase-like TIM barrel" evidence="10">
    <location>
        <begin position="237"/>
        <end position="485"/>
    </location>
</feature>